<feature type="compositionally biased region" description="Low complexity" evidence="1">
    <location>
        <begin position="26"/>
        <end position="45"/>
    </location>
</feature>
<comment type="caution">
    <text evidence="2">The sequence shown here is derived from an EMBL/GenBank/DDBJ whole genome shotgun (WGS) entry which is preliminary data.</text>
</comment>
<protein>
    <submittedName>
        <fullName evidence="2">Uncharacterized protein</fullName>
    </submittedName>
</protein>
<accession>A0AAD7H6V4</accession>
<sequence>MDSQAAAAAPYESASMAGTEYYSANAPAGPGPADDSRSSVSDVASQPGSRTARYTLHADEHGSPYLTDAAGNRLEVSRAEGPTAMSRASSIQSDGGDGGDNGPVHHSTLFSTEPSTETILSESVLAEGATGDANSPQLPELELDIDPDTLNATQIRQLNAIRGYLGASNARLAATTAIVAEQQAATEDMQDTINATRNEVVSRIDSLKNEISSQRCYIHATSSVFSSTFR</sequence>
<dbReference type="EMBL" id="JARJLG010000396">
    <property type="protein sequence ID" value="KAJ7713404.1"/>
    <property type="molecule type" value="Genomic_DNA"/>
</dbReference>
<dbReference type="Proteomes" id="UP001215280">
    <property type="component" value="Unassembled WGS sequence"/>
</dbReference>
<dbReference type="AlphaFoldDB" id="A0AAD7H6V4"/>
<evidence type="ECO:0000313" key="2">
    <source>
        <dbReference type="EMBL" id="KAJ7713404.1"/>
    </source>
</evidence>
<evidence type="ECO:0000256" key="1">
    <source>
        <dbReference type="SAM" id="MobiDB-lite"/>
    </source>
</evidence>
<gene>
    <name evidence="2" type="ORF">DFH07DRAFT_974754</name>
</gene>
<keyword evidence="3" id="KW-1185">Reference proteome</keyword>
<feature type="region of interest" description="Disordered" evidence="1">
    <location>
        <begin position="22"/>
        <end position="107"/>
    </location>
</feature>
<organism evidence="2 3">
    <name type="scientific">Mycena maculata</name>
    <dbReference type="NCBI Taxonomy" id="230809"/>
    <lineage>
        <taxon>Eukaryota</taxon>
        <taxon>Fungi</taxon>
        <taxon>Dikarya</taxon>
        <taxon>Basidiomycota</taxon>
        <taxon>Agaricomycotina</taxon>
        <taxon>Agaricomycetes</taxon>
        <taxon>Agaricomycetidae</taxon>
        <taxon>Agaricales</taxon>
        <taxon>Marasmiineae</taxon>
        <taxon>Mycenaceae</taxon>
        <taxon>Mycena</taxon>
    </lineage>
</organism>
<reference evidence="2" key="1">
    <citation type="submission" date="2023-03" db="EMBL/GenBank/DDBJ databases">
        <title>Massive genome expansion in bonnet fungi (Mycena s.s.) driven by repeated elements and novel gene families across ecological guilds.</title>
        <authorList>
            <consortium name="Lawrence Berkeley National Laboratory"/>
            <person name="Harder C.B."/>
            <person name="Miyauchi S."/>
            <person name="Viragh M."/>
            <person name="Kuo A."/>
            <person name="Thoen E."/>
            <person name="Andreopoulos B."/>
            <person name="Lu D."/>
            <person name="Skrede I."/>
            <person name="Drula E."/>
            <person name="Henrissat B."/>
            <person name="Morin E."/>
            <person name="Kohler A."/>
            <person name="Barry K."/>
            <person name="LaButti K."/>
            <person name="Morin E."/>
            <person name="Salamov A."/>
            <person name="Lipzen A."/>
            <person name="Mereny Z."/>
            <person name="Hegedus B."/>
            <person name="Baldrian P."/>
            <person name="Stursova M."/>
            <person name="Weitz H."/>
            <person name="Taylor A."/>
            <person name="Grigoriev I.V."/>
            <person name="Nagy L.G."/>
            <person name="Martin F."/>
            <person name="Kauserud H."/>
        </authorList>
    </citation>
    <scope>NUCLEOTIDE SEQUENCE</scope>
    <source>
        <strain evidence="2">CBHHK188m</strain>
    </source>
</reference>
<name>A0AAD7H6V4_9AGAR</name>
<proteinExistence type="predicted"/>
<evidence type="ECO:0000313" key="3">
    <source>
        <dbReference type="Proteomes" id="UP001215280"/>
    </source>
</evidence>